<dbReference type="Proteomes" id="UP000234632">
    <property type="component" value="Unassembled WGS sequence"/>
</dbReference>
<name>A0A2N4T3I1_9MICC</name>
<evidence type="ECO:0000256" key="1">
    <source>
        <dbReference type="SAM" id="MobiDB-lite"/>
    </source>
</evidence>
<protein>
    <submittedName>
        <fullName evidence="2">Uncharacterized protein</fullName>
    </submittedName>
</protein>
<evidence type="ECO:0000313" key="2">
    <source>
        <dbReference type="EMBL" id="PLC12762.1"/>
    </source>
</evidence>
<reference evidence="2 3" key="1">
    <citation type="submission" date="2015-12" db="EMBL/GenBank/DDBJ databases">
        <authorList>
            <person name="Shamseldin A."/>
            <person name="Moawad H."/>
            <person name="Abd El-Rahim W.M."/>
            <person name="Sadowsky M.J."/>
        </authorList>
    </citation>
    <scope>NUCLEOTIDE SEQUENCE [LARGE SCALE GENOMIC DNA]</scope>
    <source>
        <strain evidence="2 3">S43</strain>
    </source>
</reference>
<feature type="compositionally biased region" description="Low complexity" evidence="1">
    <location>
        <begin position="24"/>
        <end position="60"/>
    </location>
</feature>
<organism evidence="2 3">
    <name type="scientific">Kocuria flava</name>
    <dbReference type="NCBI Taxonomy" id="446860"/>
    <lineage>
        <taxon>Bacteria</taxon>
        <taxon>Bacillati</taxon>
        <taxon>Actinomycetota</taxon>
        <taxon>Actinomycetes</taxon>
        <taxon>Micrococcales</taxon>
        <taxon>Micrococcaceae</taxon>
        <taxon>Kocuria</taxon>
    </lineage>
</organism>
<gene>
    <name evidence="2" type="ORF">AUQ48_11705</name>
</gene>
<accession>A0A2N4T3I1</accession>
<feature type="region of interest" description="Disordered" evidence="1">
    <location>
        <begin position="1"/>
        <end position="60"/>
    </location>
</feature>
<sequence length="138" mass="14092">MPRHCDAPHTADAPVSPAPPPVLSPVGGPAAPRPGAAEPGRPPGRDAAPAPRAQPAVPATPLARYRLRCDRPGLALRAGETVLAAVYEPAALGLVVLVRCEADGHAPGALLPARDLELLEHTDHPARPGAWSVPGVRA</sequence>
<dbReference type="EMBL" id="LOMZ01000001">
    <property type="protein sequence ID" value="PLC12762.1"/>
    <property type="molecule type" value="Genomic_DNA"/>
</dbReference>
<dbReference type="RefSeq" id="WP_101852307.1">
    <property type="nucleotide sequence ID" value="NZ_LOMZ01000001.1"/>
</dbReference>
<proteinExistence type="predicted"/>
<dbReference type="AlphaFoldDB" id="A0A2N4T3I1"/>
<comment type="caution">
    <text evidence="2">The sequence shown here is derived from an EMBL/GenBank/DDBJ whole genome shotgun (WGS) entry which is preliminary data.</text>
</comment>
<evidence type="ECO:0000313" key="3">
    <source>
        <dbReference type="Proteomes" id="UP000234632"/>
    </source>
</evidence>